<sequence>MVRQAAIELRASRTARRSFHGCSQGPCSQALEQNLTSHRKGFSLLVSFSKNRFRLTEESVNICLQYVLGGLAFKFWAEQLEDQIFKFRVLSRDVGFMISDLSSAECEYYKLAFFLYNDGGFHKALKFAKLDSGPSHPWVTPRPRKSRHSYAGIARAVRPPLSGANTIPLGKKIPGMPNQLISKSTRNDPGYLKSTASVFSRLVFPRKSVFEKLSPASNSPGLHIFKSSQWAALSAGPRGPAFSKPGIVAGSCFYCKRCLSPNHLATACVNRIKNLRSTVESSIGVVNPQQKAMAFLNVDLEPMMFPGFARVLVQGRPKYTRVVIPRAAPTNEDLVIVTITNPPHSEIPYTKVRDIILGLLEGHYELRVMDIQKSPFHRAQAFVRMNRVTDRDALVQHSPHQFQGFNIDMVQHNRGPNARRVQFNRECWLMLVEYPVDTRTMEEIKDTIRSFGRLIYWQMDSVLARVVVKARVTNLEDIPHYLVLSEGDDFEGVSITVQVEIMQQNLLGGQLLDEDIPPPGLEDNFIFLGIGLAQPQHQQQ</sequence>
<dbReference type="Pfam" id="PF24530">
    <property type="entry name" value="DUF7597"/>
    <property type="match status" value="1"/>
</dbReference>
<reference evidence="2" key="1">
    <citation type="submission" date="2019-03" db="EMBL/GenBank/DDBJ databases">
        <title>WGS assembly of Setaria viridis.</title>
        <authorList>
            <person name="Huang P."/>
            <person name="Jenkins J."/>
            <person name="Grimwood J."/>
            <person name="Barry K."/>
            <person name="Healey A."/>
            <person name="Mamidi S."/>
            <person name="Sreedasyam A."/>
            <person name="Shu S."/>
            <person name="Feldman M."/>
            <person name="Wu J."/>
            <person name="Yu Y."/>
            <person name="Chen C."/>
            <person name="Johnson J."/>
            <person name="Rokhsar D."/>
            <person name="Baxter I."/>
            <person name="Schmutz J."/>
            <person name="Brutnell T."/>
            <person name="Kellogg E."/>
        </authorList>
    </citation>
    <scope>NUCLEOTIDE SEQUENCE [LARGE SCALE GENOMIC DNA]</scope>
</reference>
<dbReference type="PANTHER" id="PTHR33075:SF7">
    <property type="entry name" value="OS02G0303350 PROTEIN"/>
    <property type="match status" value="1"/>
</dbReference>
<evidence type="ECO:0000313" key="2">
    <source>
        <dbReference type="EMBL" id="TKW03715.1"/>
    </source>
</evidence>
<proteinExistence type="predicted"/>
<evidence type="ECO:0000313" key="3">
    <source>
        <dbReference type="Proteomes" id="UP000298652"/>
    </source>
</evidence>
<dbReference type="EMBL" id="CM016558">
    <property type="protein sequence ID" value="TKW03715.1"/>
    <property type="molecule type" value="Genomic_DNA"/>
</dbReference>
<dbReference type="InterPro" id="IPR056018">
    <property type="entry name" value="DUF7597"/>
</dbReference>
<dbReference type="Gramene" id="TKW03715">
    <property type="protein sequence ID" value="TKW03715"/>
    <property type="gene ID" value="SEVIR_7G059900v2"/>
</dbReference>
<dbReference type="PANTHER" id="PTHR33075">
    <property type="entry name" value="OS02G0499800 PROTEIN"/>
    <property type="match status" value="1"/>
</dbReference>
<dbReference type="AlphaFoldDB" id="A0A4U6TQQ4"/>
<protein>
    <recommendedName>
        <fullName evidence="1">DUF7597 domain-containing protein</fullName>
    </recommendedName>
</protein>
<name>A0A4U6TQQ4_SETVI</name>
<keyword evidence="3" id="KW-1185">Reference proteome</keyword>
<organism evidence="2 3">
    <name type="scientific">Setaria viridis</name>
    <name type="common">Green bristlegrass</name>
    <name type="synonym">Setaria italica subsp. viridis</name>
    <dbReference type="NCBI Taxonomy" id="4556"/>
    <lineage>
        <taxon>Eukaryota</taxon>
        <taxon>Viridiplantae</taxon>
        <taxon>Streptophyta</taxon>
        <taxon>Embryophyta</taxon>
        <taxon>Tracheophyta</taxon>
        <taxon>Spermatophyta</taxon>
        <taxon>Magnoliopsida</taxon>
        <taxon>Liliopsida</taxon>
        <taxon>Poales</taxon>
        <taxon>Poaceae</taxon>
        <taxon>PACMAD clade</taxon>
        <taxon>Panicoideae</taxon>
        <taxon>Panicodae</taxon>
        <taxon>Paniceae</taxon>
        <taxon>Cenchrinae</taxon>
        <taxon>Setaria</taxon>
    </lineage>
</organism>
<feature type="domain" description="DUF7597" evidence="1">
    <location>
        <begin position="316"/>
        <end position="421"/>
    </location>
</feature>
<gene>
    <name evidence="2" type="ORF">SEVIR_7G059900v2</name>
</gene>
<dbReference type="Proteomes" id="UP000298652">
    <property type="component" value="Chromosome 7"/>
</dbReference>
<evidence type="ECO:0000259" key="1">
    <source>
        <dbReference type="Pfam" id="PF24530"/>
    </source>
</evidence>
<accession>A0A4U6TQQ4</accession>